<dbReference type="Proteomes" id="UP000796761">
    <property type="component" value="Unassembled WGS sequence"/>
</dbReference>
<proteinExistence type="predicted"/>
<evidence type="ECO:0000313" key="1">
    <source>
        <dbReference type="EMBL" id="TRZ21732.1"/>
    </source>
</evidence>
<gene>
    <name evidence="1" type="ORF">HGM15179_005401</name>
</gene>
<organism evidence="1 2">
    <name type="scientific">Zosterops borbonicus</name>
    <dbReference type="NCBI Taxonomy" id="364589"/>
    <lineage>
        <taxon>Eukaryota</taxon>
        <taxon>Metazoa</taxon>
        <taxon>Chordata</taxon>
        <taxon>Craniata</taxon>
        <taxon>Vertebrata</taxon>
        <taxon>Euteleostomi</taxon>
        <taxon>Archelosauria</taxon>
        <taxon>Archosauria</taxon>
        <taxon>Dinosauria</taxon>
        <taxon>Saurischia</taxon>
        <taxon>Theropoda</taxon>
        <taxon>Coelurosauria</taxon>
        <taxon>Aves</taxon>
        <taxon>Neognathae</taxon>
        <taxon>Neoaves</taxon>
        <taxon>Telluraves</taxon>
        <taxon>Australaves</taxon>
        <taxon>Passeriformes</taxon>
        <taxon>Sylvioidea</taxon>
        <taxon>Zosteropidae</taxon>
        <taxon>Zosterops</taxon>
    </lineage>
</organism>
<keyword evidence="2" id="KW-1185">Reference proteome</keyword>
<dbReference type="AlphaFoldDB" id="A0A8K1GND2"/>
<evidence type="ECO:0000313" key="2">
    <source>
        <dbReference type="Proteomes" id="UP000796761"/>
    </source>
</evidence>
<comment type="caution">
    <text evidence="1">The sequence shown here is derived from an EMBL/GenBank/DDBJ whole genome shotgun (WGS) entry which is preliminary data.</text>
</comment>
<reference evidence="1" key="1">
    <citation type="submission" date="2019-04" db="EMBL/GenBank/DDBJ databases">
        <title>Genome assembly of Zosterops borbonicus 15179.</title>
        <authorList>
            <person name="Leroy T."/>
            <person name="Anselmetti Y."/>
            <person name="Tilak M.-K."/>
            <person name="Nabholz B."/>
        </authorList>
    </citation>
    <scope>NUCLEOTIDE SEQUENCE</scope>
    <source>
        <strain evidence="1">HGM_15179</strain>
        <tissue evidence="1">Muscle</tissue>
    </source>
</reference>
<dbReference type="EMBL" id="SWJQ01000115">
    <property type="protein sequence ID" value="TRZ21732.1"/>
    <property type="molecule type" value="Genomic_DNA"/>
</dbReference>
<evidence type="ECO:0008006" key="3">
    <source>
        <dbReference type="Google" id="ProtNLM"/>
    </source>
</evidence>
<sequence>MEGRREADRSAFPHECTFSQFANDTKLEGAAIQKDVDRLEEWPDRNHMKFNKGKCRTPHLGMNNPPICN</sequence>
<protein>
    <recommendedName>
        <fullName evidence="3">Rna-directed dna polymerase from mobile element jockey-like</fullName>
    </recommendedName>
</protein>
<accession>A0A8K1GND2</accession>
<dbReference type="OrthoDB" id="10056483at2759"/>
<name>A0A8K1GND2_9PASS</name>